<sequence length="105" mass="11976">MPVLICNFKKDQKAGRALPSKFPSSSSRRSWTNAQHQHIRTLQNWQTTLHPPGKHVEAALVSAALHQLQCLLQTLLQPIQRLLHGGECHQVRRLQLIDQVQMTVM</sequence>
<gene>
    <name evidence="1" type="ORF">TIFTF001_010469</name>
</gene>
<name>A0AA87ZRS5_FICCA</name>
<reference evidence="1" key="1">
    <citation type="submission" date="2023-07" db="EMBL/GenBank/DDBJ databases">
        <title>draft genome sequence of fig (Ficus carica).</title>
        <authorList>
            <person name="Takahashi T."/>
            <person name="Nishimura K."/>
        </authorList>
    </citation>
    <scope>NUCLEOTIDE SEQUENCE</scope>
</reference>
<dbReference type="AlphaFoldDB" id="A0AA87ZRS5"/>
<dbReference type="EMBL" id="BTGU01000012">
    <property type="protein sequence ID" value="GMN41238.1"/>
    <property type="molecule type" value="Genomic_DNA"/>
</dbReference>
<organism evidence="1 2">
    <name type="scientific">Ficus carica</name>
    <name type="common">Common fig</name>
    <dbReference type="NCBI Taxonomy" id="3494"/>
    <lineage>
        <taxon>Eukaryota</taxon>
        <taxon>Viridiplantae</taxon>
        <taxon>Streptophyta</taxon>
        <taxon>Embryophyta</taxon>
        <taxon>Tracheophyta</taxon>
        <taxon>Spermatophyta</taxon>
        <taxon>Magnoliopsida</taxon>
        <taxon>eudicotyledons</taxon>
        <taxon>Gunneridae</taxon>
        <taxon>Pentapetalae</taxon>
        <taxon>rosids</taxon>
        <taxon>fabids</taxon>
        <taxon>Rosales</taxon>
        <taxon>Moraceae</taxon>
        <taxon>Ficeae</taxon>
        <taxon>Ficus</taxon>
    </lineage>
</organism>
<evidence type="ECO:0000313" key="1">
    <source>
        <dbReference type="EMBL" id="GMN41238.1"/>
    </source>
</evidence>
<keyword evidence="2" id="KW-1185">Reference proteome</keyword>
<comment type="caution">
    <text evidence="1">The sequence shown here is derived from an EMBL/GenBank/DDBJ whole genome shotgun (WGS) entry which is preliminary data.</text>
</comment>
<protein>
    <submittedName>
        <fullName evidence="1">Uncharacterized protein</fullName>
    </submittedName>
</protein>
<proteinExistence type="predicted"/>
<accession>A0AA87ZRS5</accession>
<dbReference type="Proteomes" id="UP001187192">
    <property type="component" value="Unassembled WGS sequence"/>
</dbReference>
<evidence type="ECO:0000313" key="2">
    <source>
        <dbReference type="Proteomes" id="UP001187192"/>
    </source>
</evidence>